<sequence length="453" mass="47193">MVATLTLFTDSLTVGAYCSYRSLESGMSKRTAAGAWLTAVFVAVTTAVLAFGATSADAAVGGSGPYPADYETASTLPNHTIYRPQNLPAGRLPVFVWGNGGCSGNGLDQQNFLREIASHGFLAIANGAPGGSGSTNSTMHTASIDWAVAENGRSGSKYYGKIDTSKIAVAGWSCGGLEAYAVSNDPRVTTTAIFSSGLLNDADDYQLRRLTKPIAYFIGGPSDIAYPNAIDDWNKLPSGLPAFMGNLNVGHGGTYGQTNGGEFGRVAVLYLKWRLKGDTAAGTNFVGANCGLCNTQWQVQQKNLTLGDTPPSSPPPSSPAPSSPAPNPTGQLRGVGSNRCLDVNGQSQSDGTPVQIWDCHGGVNQRWTATSSNQLTVYGTKCLDASSTAAGTRVQIWTCNGGANQQWRFNADGTVTGVQSGLCLDVTGRGTANGTAVVLWTCNGGTNQRWTRS</sequence>
<evidence type="ECO:0000256" key="1">
    <source>
        <dbReference type="SAM" id="MobiDB-lite"/>
    </source>
</evidence>
<keyword evidence="2" id="KW-1133">Transmembrane helix</keyword>
<dbReference type="SUPFAM" id="SSF53474">
    <property type="entry name" value="alpha/beta-Hydrolases"/>
    <property type="match status" value="1"/>
</dbReference>
<keyword evidence="2" id="KW-0812">Transmembrane</keyword>
<dbReference type="InterPro" id="IPR000772">
    <property type="entry name" value="Ricin_B_lectin"/>
</dbReference>
<dbReference type="KEGG" id="daur:Daura_31115"/>
<dbReference type="AlphaFoldDB" id="A0A9Q9ID27"/>
<feature type="transmembrane region" description="Helical" evidence="2">
    <location>
        <begin position="31"/>
        <end position="53"/>
    </location>
</feature>
<dbReference type="InterPro" id="IPR041127">
    <property type="entry name" value="PET_hydrolase/cutinase-like"/>
</dbReference>
<proteinExistence type="predicted"/>
<feature type="domain" description="Ricin B lectin" evidence="3">
    <location>
        <begin position="329"/>
        <end position="453"/>
    </location>
</feature>
<feature type="compositionally biased region" description="Pro residues" evidence="1">
    <location>
        <begin position="311"/>
        <end position="327"/>
    </location>
</feature>
<dbReference type="Gene3D" id="2.80.10.50">
    <property type="match status" value="1"/>
</dbReference>
<dbReference type="PANTHER" id="PTHR33428:SF14">
    <property type="entry name" value="CARBOXYLESTERASE TYPE B DOMAIN-CONTAINING PROTEIN"/>
    <property type="match status" value="1"/>
</dbReference>
<dbReference type="Gene3D" id="3.40.50.1820">
    <property type="entry name" value="alpha/beta hydrolase"/>
    <property type="match status" value="1"/>
</dbReference>
<organism evidence="4 5">
    <name type="scientific">Dactylosporangium aurantiacum</name>
    <dbReference type="NCBI Taxonomy" id="35754"/>
    <lineage>
        <taxon>Bacteria</taxon>
        <taxon>Bacillati</taxon>
        <taxon>Actinomycetota</taxon>
        <taxon>Actinomycetes</taxon>
        <taxon>Micromonosporales</taxon>
        <taxon>Micromonosporaceae</taxon>
        <taxon>Dactylosporangium</taxon>
    </lineage>
</organism>
<dbReference type="EMBL" id="CP073767">
    <property type="protein sequence ID" value="UWZ51199.1"/>
    <property type="molecule type" value="Genomic_DNA"/>
</dbReference>
<evidence type="ECO:0000259" key="3">
    <source>
        <dbReference type="SMART" id="SM00458"/>
    </source>
</evidence>
<dbReference type="Pfam" id="PF00652">
    <property type="entry name" value="Ricin_B_lectin"/>
    <property type="match status" value="1"/>
</dbReference>
<dbReference type="CDD" id="cd23418">
    <property type="entry name" value="beta-trefoil_Ricin_XLN-like"/>
    <property type="match status" value="1"/>
</dbReference>
<reference evidence="4" key="1">
    <citation type="submission" date="2021-04" db="EMBL/GenBank/DDBJ databases">
        <title>Dactylosporangium aurantiacum NRRL B-8018 full assembly.</title>
        <authorList>
            <person name="Hartkoorn R.C."/>
            <person name="Beaudoing E."/>
            <person name="Hot D."/>
        </authorList>
    </citation>
    <scope>NUCLEOTIDE SEQUENCE</scope>
    <source>
        <strain evidence="4">NRRL B-8018</strain>
    </source>
</reference>
<gene>
    <name evidence="4" type="ORF">Daura_31115</name>
</gene>
<name>A0A9Q9ID27_9ACTN</name>
<evidence type="ECO:0000313" key="4">
    <source>
        <dbReference type="EMBL" id="UWZ51199.1"/>
    </source>
</evidence>
<evidence type="ECO:0000256" key="2">
    <source>
        <dbReference type="SAM" id="Phobius"/>
    </source>
</evidence>
<accession>A0A9Q9ID27</accession>
<evidence type="ECO:0000313" key="5">
    <source>
        <dbReference type="Proteomes" id="UP001058003"/>
    </source>
</evidence>
<protein>
    <submittedName>
        <fullName evidence="4">Ricin-type beta-trefoil lectin domain protein</fullName>
    </submittedName>
</protein>
<dbReference type="PANTHER" id="PTHR33428">
    <property type="entry name" value="CHLOROPHYLLASE-2, CHLOROPLASTIC"/>
    <property type="match status" value="1"/>
</dbReference>
<feature type="region of interest" description="Disordered" evidence="1">
    <location>
        <begin position="304"/>
        <end position="350"/>
    </location>
</feature>
<dbReference type="InterPro" id="IPR035992">
    <property type="entry name" value="Ricin_B-like_lectins"/>
</dbReference>
<dbReference type="Pfam" id="PF12740">
    <property type="entry name" value="PETase"/>
    <property type="match status" value="1"/>
</dbReference>
<dbReference type="SMART" id="SM00458">
    <property type="entry name" value="RICIN"/>
    <property type="match status" value="1"/>
</dbReference>
<keyword evidence="2" id="KW-0472">Membrane</keyword>
<dbReference type="SUPFAM" id="SSF50370">
    <property type="entry name" value="Ricin B-like lectins"/>
    <property type="match status" value="1"/>
</dbReference>
<dbReference type="Proteomes" id="UP001058003">
    <property type="component" value="Chromosome"/>
</dbReference>
<keyword evidence="5" id="KW-1185">Reference proteome</keyword>
<dbReference type="InterPro" id="IPR029058">
    <property type="entry name" value="AB_hydrolase_fold"/>
</dbReference>
<dbReference type="PROSITE" id="PS50231">
    <property type="entry name" value="RICIN_B_LECTIN"/>
    <property type="match status" value="1"/>
</dbReference>